<keyword evidence="3" id="KW-1185">Reference proteome</keyword>
<dbReference type="PANTHER" id="PTHR31807">
    <property type="entry name" value="AUGMIN FAMILY MEMBER"/>
    <property type="match status" value="1"/>
</dbReference>
<protein>
    <submittedName>
        <fullName evidence="2">Uncharacterized protein</fullName>
    </submittedName>
</protein>
<dbReference type="EMBL" id="LFYR01000176">
    <property type="protein sequence ID" value="KMZ75366.1"/>
    <property type="molecule type" value="Genomic_DNA"/>
</dbReference>
<dbReference type="InterPro" id="IPR007573">
    <property type="entry name" value="QWRF"/>
</dbReference>
<proteinExistence type="inferred from homology"/>
<comment type="similarity">
    <text evidence="1">Belongs to the QWRF family.</text>
</comment>
<dbReference type="OrthoDB" id="1924320at2759"/>
<accession>A0A0K9Q247</accession>
<dbReference type="Pfam" id="PF04484">
    <property type="entry name" value="QWRF"/>
    <property type="match status" value="1"/>
</dbReference>
<dbReference type="Proteomes" id="UP000036987">
    <property type="component" value="Unassembled WGS sequence"/>
</dbReference>
<dbReference type="OMA" id="FRFINAN"/>
<evidence type="ECO:0000256" key="1">
    <source>
        <dbReference type="ARBA" id="ARBA00010016"/>
    </source>
</evidence>
<comment type="caution">
    <text evidence="2">The sequence shown here is derived from an EMBL/GenBank/DDBJ whole genome shotgun (WGS) entry which is preliminary data.</text>
</comment>
<organism evidence="2 3">
    <name type="scientific">Zostera marina</name>
    <name type="common">Eelgrass</name>
    <dbReference type="NCBI Taxonomy" id="29655"/>
    <lineage>
        <taxon>Eukaryota</taxon>
        <taxon>Viridiplantae</taxon>
        <taxon>Streptophyta</taxon>
        <taxon>Embryophyta</taxon>
        <taxon>Tracheophyta</taxon>
        <taxon>Spermatophyta</taxon>
        <taxon>Magnoliopsida</taxon>
        <taxon>Liliopsida</taxon>
        <taxon>Zosteraceae</taxon>
        <taxon>Zostera</taxon>
    </lineage>
</organism>
<name>A0A0K9Q247_ZOSMR</name>
<dbReference type="PANTHER" id="PTHR31807:SF2">
    <property type="entry name" value="PROTEIN SNOWY COTYLEDON 3"/>
    <property type="match status" value="1"/>
</dbReference>
<dbReference type="STRING" id="29655.A0A0K9Q247"/>
<gene>
    <name evidence="2" type="ORF">ZOSMA_115G00020</name>
</gene>
<evidence type="ECO:0000313" key="2">
    <source>
        <dbReference type="EMBL" id="KMZ75366.1"/>
    </source>
</evidence>
<reference evidence="3" key="1">
    <citation type="journal article" date="2016" name="Nature">
        <title>The genome of the seagrass Zostera marina reveals angiosperm adaptation to the sea.</title>
        <authorList>
            <person name="Olsen J.L."/>
            <person name="Rouze P."/>
            <person name="Verhelst B."/>
            <person name="Lin Y.-C."/>
            <person name="Bayer T."/>
            <person name="Collen J."/>
            <person name="Dattolo E."/>
            <person name="De Paoli E."/>
            <person name="Dittami S."/>
            <person name="Maumus F."/>
            <person name="Michel G."/>
            <person name="Kersting A."/>
            <person name="Lauritano C."/>
            <person name="Lohaus R."/>
            <person name="Toepel M."/>
            <person name="Tonon T."/>
            <person name="Vanneste K."/>
            <person name="Amirebrahimi M."/>
            <person name="Brakel J."/>
            <person name="Bostroem C."/>
            <person name="Chovatia M."/>
            <person name="Grimwood J."/>
            <person name="Jenkins J.W."/>
            <person name="Jueterbock A."/>
            <person name="Mraz A."/>
            <person name="Stam W.T."/>
            <person name="Tice H."/>
            <person name="Bornberg-Bauer E."/>
            <person name="Green P.J."/>
            <person name="Pearson G.A."/>
            <person name="Procaccini G."/>
            <person name="Duarte C.M."/>
            <person name="Schmutz J."/>
            <person name="Reusch T.B.H."/>
            <person name="Van de Peer Y."/>
        </authorList>
    </citation>
    <scope>NUCLEOTIDE SEQUENCE [LARGE SCALE GENOMIC DNA]</scope>
    <source>
        <strain evidence="3">cv. Finnish</strain>
    </source>
</reference>
<sequence length="146" mass="17017">MRRSKQESTIEEAHLHRLVYNRHLQFRFINANSKTAAIDLGIFTEKTLYSASVAISELRNSIAEKQIKLQLLRQNLKLTSIVKGQMSCFEEYFVIERKNPGSLYGCIEAWRERTIPLLLVRGARVNVINYNHFQENKNKSNNIFSD</sequence>
<evidence type="ECO:0000313" key="3">
    <source>
        <dbReference type="Proteomes" id="UP000036987"/>
    </source>
</evidence>
<dbReference type="AlphaFoldDB" id="A0A0K9Q247"/>